<accession>A0AAD4L7X7</accession>
<evidence type="ECO:0000313" key="2">
    <source>
        <dbReference type="Proteomes" id="UP001201163"/>
    </source>
</evidence>
<sequence>MNTRSRATNKTCGLGQALGVEAISHRKHRTGSQENENQFTDRERERAYYTKDVCVIKLDEKKFLPNFKSNVIDIVTFTVVWHVKGPWEVTQKGNARDAHSEFDYPEDRLFGLGAILSAAKIRKPNDQDHNGDPVRYVIRQGLTGLTTRTTVGRLTGFESHERHYSSTRSTGVGDSGGLIASSLVEFVALLTDPMPMYCL</sequence>
<dbReference type="EMBL" id="JAKELL010000382">
    <property type="protein sequence ID" value="KAH8977045.1"/>
    <property type="molecule type" value="Genomic_DNA"/>
</dbReference>
<keyword evidence="2" id="KW-1185">Reference proteome</keyword>
<dbReference type="Proteomes" id="UP001201163">
    <property type="component" value="Unassembled WGS sequence"/>
</dbReference>
<evidence type="ECO:0000313" key="1">
    <source>
        <dbReference type="EMBL" id="KAH8977045.1"/>
    </source>
</evidence>
<organism evidence="1 2">
    <name type="scientific">Lactarius akahatsu</name>
    <dbReference type="NCBI Taxonomy" id="416441"/>
    <lineage>
        <taxon>Eukaryota</taxon>
        <taxon>Fungi</taxon>
        <taxon>Dikarya</taxon>
        <taxon>Basidiomycota</taxon>
        <taxon>Agaricomycotina</taxon>
        <taxon>Agaricomycetes</taxon>
        <taxon>Russulales</taxon>
        <taxon>Russulaceae</taxon>
        <taxon>Lactarius</taxon>
    </lineage>
</organism>
<reference evidence="1" key="1">
    <citation type="submission" date="2022-01" db="EMBL/GenBank/DDBJ databases">
        <title>Comparative genomics reveals a dynamic genome evolution in the ectomycorrhizal milk-cap (Lactarius) mushrooms.</title>
        <authorList>
            <consortium name="DOE Joint Genome Institute"/>
            <person name="Lebreton A."/>
            <person name="Tang N."/>
            <person name="Kuo A."/>
            <person name="LaButti K."/>
            <person name="Drula E."/>
            <person name="Barry K."/>
            <person name="Clum A."/>
            <person name="Lipzen A."/>
            <person name="Mousain D."/>
            <person name="Ng V."/>
            <person name="Wang R."/>
            <person name="Wang X."/>
            <person name="Dai Y."/>
            <person name="Henrissat B."/>
            <person name="Grigoriev I.V."/>
            <person name="Guerin-Laguette A."/>
            <person name="Yu F."/>
            <person name="Martin F.M."/>
        </authorList>
    </citation>
    <scope>NUCLEOTIDE SEQUENCE</scope>
    <source>
        <strain evidence="1">QP</strain>
    </source>
</reference>
<gene>
    <name evidence="1" type="ORF">EDB92DRAFT_2109063</name>
</gene>
<dbReference type="AlphaFoldDB" id="A0AAD4L7X7"/>
<name>A0AAD4L7X7_9AGAM</name>
<protein>
    <submittedName>
        <fullName evidence="1">Uncharacterized protein</fullName>
    </submittedName>
</protein>
<comment type="caution">
    <text evidence="1">The sequence shown here is derived from an EMBL/GenBank/DDBJ whole genome shotgun (WGS) entry which is preliminary data.</text>
</comment>
<proteinExistence type="predicted"/>